<sequence>MVCTIKKRVVIGITGIMIVIGLVGCGGESKDIIGGSNTNESTDTNEVKTQLTRVADAPEQIKLYQFISDENWDDAEILIYNTDVSMIDDMDFIRKYIKIRQDVIKLKQGETHVNYETISKNLDTLNREEYNGVFNKQFLGFKDTFKLELSEYYKKVTAQEKIQKELLWGKIDKAMDNGEFSIVASLASPYTSSDTDFDAIYNFAHYHMSGQGGDDEGMMNYLLDIPLDYNGRYAKHIMEFKLSHQSKDKWIEDYANRETILAKIKRDNIDAEIRRNIESSKPNPFIGMTQDELINSKWGTPKDINRTTTRYGTSEQWVYGNGNYVYLDDGIVTTIQN</sequence>
<protein>
    <submittedName>
        <fullName evidence="1">Uncharacterized protein</fullName>
    </submittedName>
</protein>
<keyword evidence="2" id="KW-1185">Reference proteome</keyword>
<name>A0ABY1K1L5_9BACL</name>
<accession>A0ABY1K1L5</accession>
<reference evidence="1 2" key="1">
    <citation type="submission" date="2017-01" db="EMBL/GenBank/DDBJ databases">
        <authorList>
            <person name="Varghese N."/>
            <person name="Submissions S."/>
        </authorList>
    </citation>
    <scope>NUCLEOTIDE SEQUENCE [LARGE SCALE GENOMIC DNA]</scope>
    <source>
        <strain evidence="1 2">ATCC 23464</strain>
    </source>
</reference>
<dbReference type="RefSeq" id="WP_068587762.1">
    <property type="nucleotide sequence ID" value="NZ_FTNK01000007.1"/>
</dbReference>
<comment type="caution">
    <text evidence="1">The sequence shown here is derived from an EMBL/GenBank/DDBJ whole genome shotgun (WGS) entry which is preliminary data.</text>
</comment>
<dbReference type="PROSITE" id="PS51257">
    <property type="entry name" value="PROKAR_LIPOPROTEIN"/>
    <property type="match status" value="1"/>
</dbReference>
<organism evidence="1 2">
    <name type="scientific">Paenibacillus macquariensis</name>
    <dbReference type="NCBI Taxonomy" id="948756"/>
    <lineage>
        <taxon>Bacteria</taxon>
        <taxon>Bacillati</taxon>
        <taxon>Bacillota</taxon>
        <taxon>Bacilli</taxon>
        <taxon>Bacillales</taxon>
        <taxon>Paenibacillaceae</taxon>
        <taxon>Paenibacillus</taxon>
    </lineage>
</organism>
<dbReference type="EMBL" id="FTNK01000007">
    <property type="protein sequence ID" value="SIR11728.1"/>
    <property type="molecule type" value="Genomic_DNA"/>
</dbReference>
<dbReference type="Proteomes" id="UP000186666">
    <property type="component" value="Unassembled WGS sequence"/>
</dbReference>
<proteinExistence type="predicted"/>
<gene>
    <name evidence="1" type="ORF">SAMN05421578_107115</name>
</gene>
<evidence type="ECO:0000313" key="2">
    <source>
        <dbReference type="Proteomes" id="UP000186666"/>
    </source>
</evidence>
<evidence type="ECO:0000313" key="1">
    <source>
        <dbReference type="EMBL" id="SIR11728.1"/>
    </source>
</evidence>